<dbReference type="GO" id="GO:0006508">
    <property type="term" value="P:proteolysis"/>
    <property type="evidence" value="ECO:0007669"/>
    <property type="project" value="UniProtKB-KW"/>
</dbReference>
<dbReference type="PANTHER" id="PTHR47901:SF3">
    <property type="entry name" value="CASPASE-1"/>
    <property type="match status" value="1"/>
</dbReference>
<dbReference type="GO" id="GO:0004197">
    <property type="term" value="F:cysteine-type endopeptidase activity"/>
    <property type="evidence" value="ECO:0007669"/>
    <property type="project" value="InterPro"/>
</dbReference>
<dbReference type="PIRSF" id="PIRSF038001">
    <property type="entry name" value="Caspase_ICE"/>
    <property type="match status" value="1"/>
</dbReference>
<feature type="domain" description="Pyrin" evidence="10">
    <location>
        <begin position="1"/>
        <end position="90"/>
    </location>
</feature>
<feature type="active site" evidence="6">
    <location>
        <position position="238"/>
    </location>
</feature>
<dbReference type="Pfam" id="PF00656">
    <property type="entry name" value="Peptidase_C14"/>
    <property type="match status" value="1"/>
</dbReference>
<dbReference type="GO" id="GO:0050727">
    <property type="term" value="P:regulation of inflammatory response"/>
    <property type="evidence" value="ECO:0007669"/>
    <property type="project" value="TreeGrafter"/>
</dbReference>
<keyword evidence="5" id="KW-0865">Zymogen</keyword>
<dbReference type="AlphaFoldDB" id="A0A2D0VKA1"/>
<keyword evidence="4" id="KW-0788">Thiol protease</keyword>
<accession>A0A2D0VKA1</accession>
<evidence type="ECO:0000256" key="2">
    <source>
        <dbReference type="ARBA" id="ARBA00022670"/>
    </source>
</evidence>
<dbReference type="InterPro" id="IPR033139">
    <property type="entry name" value="Caspase_cys_AS"/>
</dbReference>
<evidence type="ECO:0000256" key="6">
    <source>
        <dbReference type="PIRSR" id="PIRSR038001-1"/>
    </source>
</evidence>
<sequence length="399" mass="45569">MPKTIKDHLENTFEDLGEGNLKKFKIKLRDRKEEPRIRQATIEKVKDALDLADLMVNTFTLNGAGPVTLEILEVINCHELAAELRENIGDGLPVARPPLDVVDAKPVQGPKVDAVPQSYDPVLSDDWQRESQIIPCSQQFKIKILSENGQEIYEAKDRSARKRLALLINNRDFDEKAMTRRGAERDEENMEWLLNQLDYEVVKYSNLSGQEMKQAVKNFAVCQEHAYSDSTFVVIMSHGKRDAILGVHHTTDNPDTFPVDDIYVHLNSQNCPALLNKPKVILIQACRGGEHGRVWASDGEPDKSMEIEGDDFVHKEKDFISLMSCTPDTKSYRHVQNGTFYVQLIVDVFTKHAHEDHIEELFRKVIRRFDNADMIGSYRQMACKDRATLAKLFYLFPGL</sequence>
<keyword evidence="2" id="KW-0645">Protease</keyword>
<dbReference type="PROSITE" id="PS01122">
    <property type="entry name" value="CASPASE_CYS"/>
    <property type="match status" value="1"/>
</dbReference>
<evidence type="ECO:0000259" key="9">
    <source>
        <dbReference type="PROSITE" id="PS50208"/>
    </source>
</evidence>
<dbReference type="InterPro" id="IPR001309">
    <property type="entry name" value="Pept_C14_p20"/>
</dbReference>
<dbReference type="InterPro" id="IPR016129">
    <property type="entry name" value="Caspase_his_AS"/>
</dbReference>
<dbReference type="InterPro" id="IPR011600">
    <property type="entry name" value="Pept_C14_caspase"/>
</dbReference>
<evidence type="ECO:0000256" key="3">
    <source>
        <dbReference type="ARBA" id="ARBA00022801"/>
    </source>
</evidence>
<dbReference type="InterPro" id="IPR002398">
    <property type="entry name" value="Pept_C14"/>
</dbReference>
<evidence type="ECO:0000256" key="5">
    <source>
        <dbReference type="ARBA" id="ARBA00023145"/>
    </source>
</evidence>
<name>A0A2D0VKA1_CTEID</name>
<dbReference type="GO" id="GO:0097169">
    <property type="term" value="C:AIM2 inflammasome complex"/>
    <property type="evidence" value="ECO:0007669"/>
    <property type="project" value="TreeGrafter"/>
</dbReference>
<dbReference type="PROSITE" id="PS50208">
    <property type="entry name" value="CASPASE_P20"/>
    <property type="match status" value="1"/>
</dbReference>
<dbReference type="GO" id="GO:0072557">
    <property type="term" value="C:IPAF inflammasome complex"/>
    <property type="evidence" value="ECO:0007669"/>
    <property type="project" value="TreeGrafter"/>
</dbReference>
<dbReference type="Gene3D" id="1.10.533.10">
    <property type="entry name" value="Death Domain, Fas"/>
    <property type="match status" value="1"/>
</dbReference>
<proteinExistence type="evidence at transcript level"/>
<protein>
    <submittedName>
        <fullName evidence="11">Caspase-a</fullName>
    </submittedName>
</protein>
<reference evidence="11" key="1">
    <citation type="submission" date="2016-05" db="EMBL/GenBank/DDBJ databases">
        <title>Comparative study of apoptosis characterization in adipocyte and hepatcyte of grass carp (Ctenopharyngodon idella).</title>
        <authorList>
            <person name="Li X."/>
            <person name="Sun J."/>
            <person name="Ji H."/>
        </authorList>
    </citation>
    <scope>NUCLEOTIDE SEQUENCE</scope>
</reference>
<evidence type="ECO:0000256" key="1">
    <source>
        <dbReference type="ARBA" id="ARBA00010134"/>
    </source>
</evidence>
<dbReference type="InterPro" id="IPR011029">
    <property type="entry name" value="DEATH-like_dom_sf"/>
</dbReference>
<evidence type="ECO:0000259" key="8">
    <source>
        <dbReference type="PROSITE" id="PS50207"/>
    </source>
</evidence>
<evidence type="ECO:0000313" key="11">
    <source>
        <dbReference type="EMBL" id="ANS12217.1"/>
    </source>
</evidence>
<dbReference type="SMART" id="SM01289">
    <property type="entry name" value="PYRIN"/>
    <property type="match status" value="1"/>
</dbReference>
<dbReference type="CDD" id="cd08321">
    <property type="entry name" value="Pyrin_ASC-like"/>
    <property type="match status" value="1"/>
</dbReference>
<dbReference type="SMART" id="SM00115">
    <property type="entry name" value="CASc"/>
    <property type="match status" value="1"/>
</dbReference>
<dbReference type="FunFam" id="3.40.50.1460:FF:000032">
    <property type="entry name" value="Caspase 1"/>
    <property type="match status" value="1"/>
</dbReference>
<evidence type="ECO:0000256" key="7">
    <source>
        <dbReference type="RuleBase" id="RU003971"/>
    </source>
</evidence>
<dbReference type="Pfam" id="PF02758">
    <property type="entry name" value="PYRIN"/>
    <property type="match status" value="1"/>
</dbReference>
<organism evidence="11">
    <name type="scientific">Ctenopharyngodon idella</name>
    <name type="common">Grass carp</name>
    <name type="synonym">Leuciscus idella</name>
    <dbReference type="NCBI Taxonomy" id="7959"/>
    <lineage>
        <taxon>Eukaryota</taxon>
        <taxon>Metazoa</taxon>
        <taxon>Chordata</taxon>
        <taxon>Craniata</taxon>
        <taxon>Vertebrata</taxon>
        <taxon>Euteleostomi</taxon>
        <taxon>Actinopterygii</taxon>
        <taxon>Neopterygii</taxon>
        <taxon>Teleostei</taxon>
        <taxon>Ostariophysi</taxon>
        <taxon>Cypriniformes</taxon>
        <taxon>Xenocyprididae</taxon>
        <taxon>Xenocypridinae</taxon>
        <taxon>Ctenopharyngodon</taxon>
    </lineage>
</organism>
<evidence type="ECO:0000256" key="4">
    <source>
        <dbReference type="ARBA" id="ARBA00022807"/>
    </source>
</evidence>
<keyword evidence="3" id="KW-0378">Hydrolase</keyword>
<dbReference type="InterPro" id="IPR002138">
    <property type="entry name" value="Pept_C14_p10"/>
</dbReference>
<dbReference type="EMBL" id="KX231773">
    <property type="protein sequence ID" value="ANS12217.1"/>
    <property type="molecule type" value="mRNA"/>
</dbReference>
<evidence type="ECO:0000259" key="10">
    <source>
        <dbReference type="PROSITE" id="PS50824"/>
    </source>
</evidence>
<dbReference type="PROSITE" id="PS01121">
    <property type="entry name" value="CASPASE_HIS"/>
    <property type="match status" value="1"/>
</dbReference>
<dbReference type="InterPro" id="IPR029030">
    <property type="entry name" value="Caspase-like_dom_sf"/>
</dbReference>
<dbReference type="PROSITE" id="PS50207">
    <property type="entry name" value="CASPASE_P10"/>
    <property type="match status" value="1"/>
</dbReference>
<dbReference type="InterPro" id="IPR004020">
    <property type="entry name" value="DAPIN"/>
</dbReference>
<feature type="active site" evidence="6">
    <location>
        <position position="286"/>
    </location>
</feature>
<dbReference type="SUPFAM" id="SSF52129">
    <property type="entry name" value="Caspase-like"/>
    <property type="match status" value="1"/>
</dbReference>
<dbReference type="CDD" id="cd00032">
    <property type="entry name" value="CASc"/>
    <property type="match status" value="1"/>
</dbReference>
<dbReference type="PROSITE" id="PS50824">
    <property type="entry name" value="DAPIN"/>
    <property type="match status" value="1"/>
</dbReference>
<dbReference type="PRINTS" id="PR00376">
    <property type="entry name" value="IL1BCENZYME"/>
</dbReference>
<dbReference type="SUPFAM" id="SSF47986">
    <property type="entry name" value="DEATH domain"/>
    <property type="match status" value="1"/>
</dbReference>
<dbReference type="Gene3D" id="3.40.50.1460">
    <property type="match status" value="1"/>
</dbReference>
<feature type="domain" description="Caspase family p20" evidence="9">
    <location>
        <begin position="161"/>
        <end position="290"/>
    </location>
</feature>
<feature type="domain" description="Caspase family p10" evidence="8">
    <location>
        <begin position="313"/>
        <end position="397"/>
    </location>
</feature>
<comment type="similarity">
    <text evidence="1 7">Belongs to the peptidase C14A family.</text>
</comment>
<dbReference type="InterPro" id="IPR015917">
    <property type="entry name" value="Pept_C14A"/>
</dbReference>
<dbReference type="GO" id="GO:0072559">
    <property type="term" value="C:NLRP3 inflammasome complex"/>
    <property type="evidence" value="ECO:0007669"/>
    <property type="project" value="TreeGrafter"/>
</dbReference>
<dbReference type="PANTHER" id="PTHR47901">
    <property type="entry name" value="CASPASE RECRUITMENT DOMAIN-CONTAINING PROTEIN 18"/>
    <property type="match status" value="1"/>
</dbReference>